<dbReference type="Proteomes" id="UP000623958">
    <property type="component" value="Unassembled WGS sequence"/>
</dbReference>
<dbReference type="AlphaFoldDB" id="A0A919F7E9"/>
<name>A0A919F7E9_9XANT</name>
<protein>
    <submittedName>
        <fullName evidence="2">Uncharacterized protein</fullName>
    </submittedName>
</protein>
<keyword evidence="3" id="KW-1185">Reference proteome</keyword>
<keyword evidence="1" id="KW-0472">Membrane</keyword>
<evidence type="ECO:0000256" key="1">
    <source>
        <dbReference type="SAM" id="Phobius"/>
    </source>
</evidence>
<evidence type="ECO:0000313" key="3">
    <source>
        <dbReference type="Proteomes" id="UP000623958"/>
    </source>
</evidence>
<reference evidence="2" key="1">
    <citation type="journal article" date="2014" name="Int. J. Syst. Evol. Microbiol.">
        <title>Complete genome sequence of Corynebacterium casei LMG S-19264T (=DSM 44701T), isolated from a smear-ripened cheese.</title>
        <authorList>
            <consortium name="US DOE Joint Genome Institute (JGI-PGF)"/>
            <person name="Walter F."/>
            <person name="Albersmeier A."/>
            <person name="Kalinowski J."/>
            <person name="Ruckert C."/>
        </authorList>
    </citation>
    <scope>NUCLEOTIDE SEQUENCE</scope>
    <source>
        <strain evidence="2">JCM 13306</strain>
    </source>
</reference>
<organism evidence="2 3">
    <name type="scientific">Xanthomonas boreopolis</name>
    <dbReference type="NCBI Taxonomy" id="86183"/>
    <lineage>
        <taxon>Bacteria</taxon>
        <taxon>Pseudomonadati</taxon>
        <taxon>Pseudomonadota</taxon>
        <taxon>Gammaproteobacteria</taxon>
        <taxon>Lysobacterales</taxon>
        <taxon>Lysobacteraceae</taxon>
        <taxon>Xanthomonas</taxon>
    </lineage>
</organism>
<evidence type="ECO:0000313" key="2">
    <source>
        <dbReference type="EMBL" id="GHH52463.1"/>
    </source>
</evidence>
<dbReference type="RefSeq" id="WP_434029075.1">
    <property type="nucleotide sequence ID" value="NZ_BNBA01000010.1"/>
</dbReference>
<keyword evidence="1" id="KW-0812">Transmembrane</keyword>
<accession>A0A919F7E9</accession>
<sequence length="57" mass="6198">MIIGWPQAIYLALLFIGLGIELARDGEPKKPGKHQFVPVLIANALIFGLLYLGGFFG</sequence>
<feature type="transmembrane region" description="Helical" evidence="1">
    <location>
        <begin position="6"/>
        <end position="24"/>
    </location>
</feature>
<dbReference type="EMBL" id="BNBA01000010">
    <property type="protein sequence ID" value="GHH52463.1"/>
    <property type="molecule type" value="Genomic_DNA"/>
</dbReference>
<comment type="caution">
    <text evidence="2">The sequence shown here is derived from an EMBL/GenBank/DDBJ whole genome shotgun (WGS) entry which is preliminary data.</text>
</comment>
<proteinExistence type="predicted"/>
<gene>
    <name evidence="2" type="ORF">GCM10009090_16470</name>
</gene>
<keyword evidence="1" id="KW-1133">Transmembrane helix</keyword>
<feature type="transmembrane region" description="Helical" evidence="1">
    <location>
        <begin position="36"/>
        <end position="56"/>
    </location>
</feature>
<reference evidence="2" key="2">
    <citation type="submission" date="2020-09" db="EMBL/GenBank/DDBJ databases">
        <authorList>
            <person name="Sun Q."/>
            <person name="Ohkuma M."/>
        </authorList>
    </citation>
    <scope>NUCLEOTIDE SEQUENCE</scope>
    <source>
        <strain evidence="2">JCM 13306</strain>
    </source>
</reference>